<dbReference type="AlphaFoldDB" id="A0AB34FK29"/>
<keyword evidence="2" id="KW-1185">Reference proteome</keyword>
<proteinExistence type="predicted"/>
<organism evidence="1 2">
    <name type="scientific">Purpureocillium lavendulum</name>
    <dbReference type="NCBI Taxonomy" id="1247861"/>
    <lineage>
        <taxon>Eukaryota</taxon>
        <taxon>Fungi</taxon>
        <taxon>Dikarya</taxon>
        <taxon>Ascomycota</taxon>
        <taxon>Pezizomycotina</taxon>
        <taxon>Sordariomycetes</taxon>
        <taxon>Hypocreomycetidae</taxon>
        <taxon>Hypocreales</taxon>
        <taxon>Ophiocordycipitaceae</taxon>
        <taxon>Purpureocillium</taxon>
    </lineage>
</organism>
<sequence length="214" mass="25017">MPWRLRKKETETYRYSRSGRDPLYEHPYRGARRPFPYRGDEYPSYTNTYEYGTYIYPACDKAHYCNCACCPRRGRRASDLARLECDRDRCPCNCYRRSTWDYRQMGPGSSPSRVANLRECDGGASRGRTVIDVVNRSNGSTSPRHADRFVVSIEPHAAVDDIVALLAPDQRRHKVVVRWRDGDAEDLDSMIPVDEICRYARRLDVKDRKHVRWA</sequence>
<protein>
    <submittedName>
        <fullName evidence="1">Serine peptidase</fullName>
    </submittedName>
</protein>
<dbReference type="EMBL" id="JAQHRD010000006">
    <property type="protein sequence ID" value="KAJ6439437.1"/>
    <property type="molecule type" value="Genomic_DNA"/>
</dbReference>
<reference evidence="1" key="1">
    <citation type="submission" date="2023-01" db="EMBL/GenBank/DDBJ databases">
        <title>The growth and conidiation of Purpureocillium lavendulum are regulated by nitrogen source and histone H3K14 acetylation.</title>
        <authorList>
            <person name="Tang P."/>
            <person name="Han J."/>
            <person name="Zhang C."/>
            <person name="Tang P."/>
            <person name="Qi F."/>
            <person name="Zhang K."/>
            <person name="Liang L."/>
        </authorList>
    </citation>
    <scope>NUCLEOTIDE SEQUENCE</scope>
    <source>
        <strain evidence="1">YMF1.00683</strain>
    </source>
</reference>
<evidence type="ECO:0000313" key="2">
    <source>
        <dbReference type="Proteomes" id="UP001163105"/>
    </source>
</evidence>
<dbReference type="Proteomes" id="UP001163105">
    <property type="component" value="Unassembled WGS sequence"/>
</dbReference>
<gene>
    <name evidence="1" type="ORF">O9K51_07322</name>
</gene>
<evidence type="ECO:0000313" key="1">
    <source>
        <dbReference type="EMBL" id="KAJ6439437.1"/>
    </source>
</evidence>
<comment type="caution">
    <text evidence="1">The sequence shown here is derived from an EMBL/GenBank/DDBJ whole genome shotgun (WGS) entry which is preliminary data.</text>
</comment>
<name>A0AB34FK29_9HYPO</name>
<accession>A0AB34FK29</accession>